<dbReference type="OrthoDB" id="8190863at2759"/>
<comment type="caution">
    <text evidence="2">The sequence shown here is derived from an EMBL/GenBank/DDBJ whole genome shotgun (WGS) entry which is preliminary data.</text>
</comment>
<dbReference type="EMBL" id="BLKM01000773">
    <property type="protein sequence ID" value="GFG38408.1"/>
    <property type="molecule type" value="Genomic_DNA"/>
</dbReference>
<dbReference type="AlphaFoldDB" id="A0A6L2Q6J4"/>
<evidence type="ECO:0000313" key="2">
    <source>
        <dbReference type="EMBL" id="GFG38408.1"/>
    </source>
</evidence>
<evidence type="ECO:0000313" key="3">
    <source>
        <dbReference type="Proteomes" id="UP000502823"/>
    </source>
</evidence>
<dbReference type="InParanoid" id="A0A6L2Q6J4"/>
<sequence length="521" mass="59006">MFVPFVGILKLIMTERNEAASERSALSTVKSEVLTHELSIGDRELGLQPVPLAYPQQDIIVEVPLINGELPATLNSSTESDTPHMLQSEGTCGVTAARRNRLCEGPEAIHCKQERGLHSITPKEEQLRKRREQNRFRMRALRASESEVAQRLRERNKFRMRTLRASDSQVAQSLRERNKYRMREIRSSGAHLSCRTVEGRHAESAHGAECLPKNDTKVDHCLKQGQSLPTAGVVDNSWRGGIRVDLLNICTEASKIPWAYMEKGPLQNTPFNILGSQEYEKQSACEGFLKGGQCHIGVLHKPKSLSCGVHGSPVNRNTCKNSTYDKNQFHATENEGKGSRKREGEYMEGAVNCMQYDGFVVGSRGVEMCGDSSSRQQHTNFCTVHVKNEAVSSFEGQSSVKMGVEFHGDVSQCKERCSSHFGAFNGETADETKISIKHVPSEIREMPIPEILDLAERRREKGKLRMRLKRHTETEEEAERRREQGRLRMRVLRASETEEQAARRRELNRLRMRIKRNSARQ</sequence>
<accession>A0A6L2Q6J4</accession>
<keyword evidence="3" id="KW-1185">Reference proteome</keyword>
<dbReference type="Proteomes" id="UP000502823">
    <property type="component" value="Unassembled WGS sequence"/>
</dbReference>
<protein>
    <submittedName>
        <fullName evidence="2">Uncharacterized protein</fullName>
    </submittedName>
</protein>
<feature type="region of interest" description="Disordered" evidence="1">
    <location>
        <begin position="466"/>
        <end position="486"/>
    </location>
</feature>
<evidence type="ECO:0000256" key="1">
    <source>
        <dbReference type="SAM" id="MobiDB-lite"/>
    </source>
</evidence>
<name>A0A6L2Q6J4_COPFO</name>
<proteinExistence type="predicted"/>
<organism evidence="2 3">
    <name type="scientific">Coptotermes formosanus</name>
    <name type="common">Formosan subterranean termite</name>
    <dbReference type="NCBI Taxonomy" id="36987"/>
    <lineage>
        <taxon>Eukaryota</taxon>
        <taxon>Metazoa</taxon>
        <taxon>Ecdysozoa</taxon>
        <taxon>Arthropoda</taxon>
        <taxon>Hexapoda</taxon>
        <taxon>Insecta</taxon>
        <taxon>Pterygota</taxon>
        <taxon>Neoptera</taxon>
        <taxon>Polyneoptera</taxon>
        <taxon>Dictyoptera</taxon>
        <taxon>Blattodea</taxon>
        <taxon>Blattoidea</taxon>
        <taxon>Termitoidae</taxon>
        <taxon>Rhinotermitidae</taxon>
        <taxon>Coptotermes</taxon>
    </lineage>
</organism>
<gene>
    <name evidence="2" type="ORF">Cfor_02272</name>
</gene>
<reference evidence="3" key="1">
    <citation type="submission" date="2020-01" db="EMBL/GenBank/DDBJ databases">
        <title>Draft genome sequence of the Termite Coptotermes fromosanus.</title>
        <authorList>
            <person name="Itakura S."/>
            <person name="Yosikawa Y."/>
            <person name="Umezawa K."/>
        </authorList>
    </citation>
    <scope>NUCLEOTIDE SEQUENCE [LARGE SCALE GENOMIC DNA]</scope>
</reference>